<keyword evidence="2" id="KW-0695">RNA-directed DNA polymerase</keyword>
<evidence type="ECO:0000313" key="2">
    <source>
        <dbReference type="EMBL" id="MBD3110132.1"/>
    </source>
</evidence>
<dbReference type="GO" id="GO:0004523">
    <property type="term" value="F:RNA-DNA hybrid ribonuclease activity"/>
    <property type="evidence" value="ECO:0007669"/>
    <property type="project" value="InterPro"/>
</dbReference>
<comment type="caution">
    <text evidence="2">The sequence shown here is derived from an EMBL/GenBank/DDBJ whole genome shotgun (WGS) entry which is preliminary data.</text>
</comment>
<dbReference type="Proteomes" id="UP000602076">
    <property type="component" value="Unassembled WGS sequence"/>
</dbReference>
<feature type="domain" description="RNase H type-1" evidence="1">
    <location>
        <begin position="70"/>
        <end position="207"/>
    </location>
</feature>
<protein>
    <submittedName>
        <fullName evidence="2">Reverse transcriptase-like protein</fullName>
    </submittedName>
</protein>
<dbReference type="InterPro" id="IPR012337">
    <property type="entry name" value="RNaseH-like_sf"/>
</dbReference>
<dbReference type="InterPro" id="IPR002156">
    <property type="entry name" value="RNaseH_domain"/>
</dbReference>
<dbReference type="Pfam" id="PF13456">
    <property type="entry name" value="RVT_3"/>
    <property type="match status" value="1"/>
</dbReference>
<dbReference type="PROSITE" id="PS50879">
    <property type="entry name" value="RNASE_H_1"/>
    <property type="match status" value="1"/>
</dbReference>
<dbReference type="PANTHER" id="PTHR46387:SF2">
    <property type="entry name" value="RIBONUCLEASE HI"/>
    <property type="match status" value="1"/>
</dbReference>
<dbReference type="EMBL" id="JACXSI010000055">
    <property type="protein sequence ID" value="MBD3110132.1"/>
    <property type="molecule type" value="Genomic_DNA"/>
</dbReference>
<dbReference type="CDD" id="cd09279">
    <property type="entry name" value="RNase_HI_like"/>
    <property type="match status" value="1"/>
</dbReference>
<sequence>MKVYVTWKYKHSKKPTCIFQSEYIDGAAALIIAEDLEKTGRAHDITFTDEKDLKWSKKELKKLLEEVKEEPQDVAIYFDGGFNREAGLAGLGVIIYYKQNDKQYRIRQNKLMEQLDNNNEAEYAAFYESLRLLEEIGVHHQSCTFKGDSQVVLNQLSGDWPCFDDVLNRWADRIEEKMEEMGIHPMYEPISRKENKEADALASQALERTMINSTIELSGKEEL</sequence>
<dbReference type="Gene3D" id="3.30.420.10">
    <property type="entry name" value="Ribonuclease H-like superfamily/Ribonuclease H"/>
    <property type="match status" value="1"/>
</dbReference>
<dbReference type="SUPFAM" id="SSF53098">
    <property type="entry name" value="Ribonuclease H-like"/>
    <property type="match status" value="1"/>
</dbReference>
<dbReference type="GO" id="GO:0003676">
    <property type="term" value="F:nucleic acid binding"/>
    <property type="evidence" value="ECO:0007669"/>
    <property type="project" value="InterPro"/>
</dbReference>
<dbReference type="AlphaFoldDB" id="A0A927CYM8"/>
<evidence type="ECO:0000313" key="3">
    <source>
        <dbReference type="Proteomes" id="UP000602076"/>
    </source>
</evidence>
<organism evidence="2 3">
    <name type="scientific">Peribacillus faecalis</name>
    <dbReference type="NCBI Taxonomy" id="2772559"/>
    <lineage>
        <taxon>Bacteria</taxon>
        <taxon>Bacillati</taxon>
        <taxon>Bacillota</taxon>
        <taxon>Bacilli</taxon>
        <taxon>Bacillales</taxon>
        <taxon>Bacillaceae</taxon>
        <taxon>Peribacillus</taxon>
    </lineage>
</organism>
<dbReference type="NCBIfam" id="NF005822">
    <property type="entry name" value="PRK07708.1"/>
    <property type="match status" value="1"/>
</dbReference>
<keyword evidence="2" id="KW-0808">Transferase</keyword>
<proteinExistence type="predicted"/>
<dbReference type="InterPro" id="IPR036397">
    <property type="entry name" value="RNaseH_sf"/>
</dbReference>
<dbReference type="RefSeq" id="WP_190999659.1">
    <property type="nucleotide sequence ID" value="NZ_JACXSI010000055.1"/>
</dbReference>
<dbReference type="GO" id="GO:0003964">
    <property type="term" value="F:RNA-directed DNA polymerase activity"/>
    <property type="evidence" value="ECO:0007669"/>
    <property type="project" value="UniProtKB-KW"/>
</dbReference>
<accession>A0A927CYM8</accession>
<reference evidence="2" key="1">
    <citation type="submission" date="2020-09" db="EMBL/GenBank/DDBJ databases">
        <title>Bacillus faecalis sp. nov., a moderately halophilic bacterium isolated from cow faeces.</title>
        <authorList>
            <person name="Jiang L."/>
            <person name="Lee J."/>
        </authorList>
    </citation>
    <scope>NUCLEOTIDE SEQUENCE</scope>
    <source>
        <strain evidence="2">AGMB 02131</strain>
    </source>
</reference>
<dbReference type="PANTHER" id="PTHR46387">
    <property type="entry name" value="POLYNUCLEOTIDYL TRANSFERASE, RIBONUCLEASE H-LIKE SUPERFAMILY PROTEIN"/>
    <property type="match status" value="1"/>
</dbReference>
<keyword evidence="2" id="KW-0548">Nucleotidyltransferase</keyword>
<keyword evidence="3" id="KW-1185">Reference proteome</keyword>
<name>A0A927CYM8_9BACI</name>
<evidence type="ECO:0000259" key="1">
    <source>
        <dbReference type="PROSITE" id="PS50879"/>
    </source>
</evidence>
<gene>
    <name evidence="2" type="ORF">IEO70_17505</name>
</gene>